<dbReference type="InParanoid" id="A0A409XJK1"/>
<sequence>MSYVEQQQLHHLSLAALTTLPRDAKLKLQLKEKETRRIRRRRRRRRSRCLRPARLAPPHRQRIASSDRNVFVCVYRVVMYVVEKRYKAEMARAAASATSSAPASRSTSPTPLSIPRESVVVVVQDNNDDVVADVPSTAGAALDVKYLCRSDTRH</sequence>
<evidence type="ECO:0000256" key="1">
    <source>
        <dbReference type="SAM" id="MobiDB-lite"/>
    </source>
</evidence>
<evidence type="ECO:0000313" key="2">
    <source>
        <dbReference type="EMBL" id="PPQ90937.1"/>
    </source>
</evidence>
<comment type="caution">
    <text evidence="2">The sequence shown here is derived from an EMBL/GenBank/DDBJ whole genome shotgun (WGS) entry which is preliminary data.</text>
</comment>
<dbReference type="EMBL" id="NHYD01001506">
    <property type="protein sequence ID" value="PPQ90937.1"/>
    <property type="molecule type" value="Genomic_DNA"/>
</dbReference>
<accession>A0A409XJK1</accession>
<keyword evidence="3" id="KW-1185">Reference proteome</keyword>
<gene>
    <name evidence="2" type="ORF">CVT25_008304</name>
</gene>
<evidence type="ECO:0000313" key="3">
    <source>
        <dbReference type="Proteomes" id="UP000283269"/>
    </source>
</evidence>
<feature type="region of interest" description="Disordered" evidence="1">
    <location>
        <begin position="35"/>
        <end position="54"/>
    </location>
</feature>
<name>A0A409XJK1_PSICY</name>
<proteinExistence type="predicted"/>
<protein>
    <submittedName>
        <fullName evidence="2">Uncharacterized protein</fullName>
    </submittedName>
</protein>
<feature type="compositionally biased region" description="Basic residues" evidence="1">
    <location>
        <begin position="36"/>
        <end position="54"/>
    </location>
</feature>
<organism evidence="2 3">
    <name type="scientific">Psilocybe cyanescens</name>
    <dbReference type="NCBI Taxonomy" id="93625"/>
    <lineage>
        <taxon>Eukaryota</taxon>
        <taxon>Fungi</taxon>
        <taxon>Dikarya</taxon>
        <taxon>Basidiomycota</taxon>
        <taxon>Agaricomycotina</taxon>
        <taxon>Agaricomycetes</taxon>
        <taxon>Agaricomycetidae</taxon>
        <taxon>Agaricales</taxon>
        <taxon>Agaricineae</taxon>
        <taxon>Strophariaceae</taxon>
        <taxon>Psilocybe</taxon>
    </lineage>
</organism>
<dbReference type="Proteomes" id="UP000283269">
    <property type="component" value="Unassembled WGS sequence"/>
</dbReference>
<reference evidence="2 3" key="1">
    <citation type="journal article" date="2018" name="Evol. Lett.">
        <title>Horizontal gene cluster transfer increased hallucinogenic mushroom diversity.</title>
        <authorList>
            <person name="Reynolds H.T."/>
            <person name="Vijayakumar V."/>
            <person name="Gluck-Thaler E."/>
            <person name="Korotkin H.B."/>
            <person name="Matheny P.B."/>
            <person name="Slot J.C."/>
        </authorList>
    </citation>
    <scope>NUCLEOTIDE SEQUENCE [LARGE SCALE GENOMIC DNA]</scope>
    <source>
        <strain evidence="2 3">2631</strain>
    </source>
</reference>
<dbReference type="AlphaFoldDB" id="A0A409XJK1"/>